<comment type="caution">
    <text evidence="2">The sequence shown here is derived from an EMBL/GenBank/DDBJ whole genome shotgun (WGS) entry which is preliminary data.</text>
</comment>
<dbReference type="PANTHER" id="PTHR35788:SF1">
    <property type="entry name" value="EXPORTED PROTEIN"/>
    <property type="match status" value="1"/>
</dbReference>
<dbReference type="InterPro" id="IPR007391">
    <property type="entry name" value="Vancomycin_resist_VanW"/>
</dbReference>
<dbReference type="EMBL" id="JAOTPO010000001">
    <property type="protein sequence ID" value="MDE5411987.1"/>
    <property type="molecule type" value="Genomic_DNA"/>
</dbReference>
<sequence>MKRYWVYFVVLFSFCFLFTSFAAAEEKSLRNHGLVGNEVEYYKKPVKWEVALIDERTNEQETILLNDFGYIPDLDELDEIALAQFAAKLARTIDQPMRNPTIDLNYNIISGQNQVILSEKELVSKIQQLDYRDREVILPIYEKEPSVSEDQLANILDVSIGSFSTHFNPSVEGRSVNIKLSAEAIQHYVLGPGDQFSFNNVVGQRTVERGYREAKEIVNEEFVMGIGGGICQTSSTLFNAIDAAGLEVIERYTHSREIGYVPANRDATVSWGGPDFVFTNPYNIPVLLKTNVSLSSGKITVEVFSSHNKDQLIASIQ</sequence>
<protein>
    <submittedName>
        <fullName evidence="2">VanW family protein</fullName>
    </submittedName>
</protein>
<reference evidence="2" key="1">
    <citation type="submission" date="2024-05" db="EMBL/GenBank/DDBJ databases">
        <title>Alkalihalobacillus sp. strain MEB203 novel alkaliphilic bacterium from Lonar Lake, India.</title>
        <authorList>
            <person name="Joshi A."/>
            <person name="Thite S."/>
            <person name="Mengade P."/>
        </authorList>
    </citation>
    <scope>NUCLEOTIDE SEQUENCE</scope>
    <source>
        <strain evidence="2">MEB 203</strain>
    </source>
</reference>
<proteinExistence type="predicted"/>
<dbReference type="PANTHER" id="PTHR35788">
    <property type="entry name" value="EXPORTED PROTEIN-RELATED"/>
    <property type="match status" value="1"/>
</dbReference>
<keyword evidence="1" id="KW-0732">Signal</keyword>
<accession>A0ABT5VBB5</accession>
<dbReference type="InterPro" id="IPR052913">
    <property type="entry name" value="Glycopeptide_resist_protein"/>
</dbReference>
<dbReference type="Proteomes" id="UP001148125">
    <property type="component" value="Unassembled WGS sequence"/>
</dbReference>
<evidence type="ECO:0000313" key="3">
    <source>
        <dbReference type="Proteomes" id="UP001148125"/>
    </source>
</evidence>
<dbReference type="RefSeq" id="WP_275116615.1">
    <property type="nucleotide sequence ID" value="NZ_JAOTPO010000001.1"/>
</dbReference>
<evidence type="ECO:0000313" key="2">
    <source>
        <dbReference type="EMBL" id="MDE5411987.1"/>
    </source>
</evidence>
<gene>
    <name evidence="2" type="ORF">N7Z68_01140</name>
</gene>
<keyword evidence="3" id="KW-1185">Reference proteome</keyword>
<organism evidence="2 3">
    <name type="scientific">Alkalihalobacterium chitinilyticum</name>
    <dbReference type="NCBI Taxonomy" id="2980103"/>
    <lineage>
        <taxon>Bacteria</taxon>
        <taxon>Bacillati</taxon>
        <taxon>Bacillota</taxon>
        <taxon>Bacilli</taxon>
        <taxon>Bacillales</taxon>
        <taxon>Bacillaceae</taxon>
        <taxon>Alkalihalobacterium</taxon>
    </lineage>
</organism>
<dbReference type="Pfam" id="PF04294">
    <property type="entry name" value="VanW"/>
    <property type="match status" value="1"/>
</dbReference>
<name>A0ABT5VBB5_9BACI</name>
<feature type="chain" id="PRO_5046743566" evidence="1">
    <location>
        <begin position="23"/>
        <end position="317"/>
    </location>
</feature>
<feature type="signal peptide" evidence="1">
    <location>
        <begin position="1"/>
        <end position="22"/>
    </location>
</feature>
<evidence type="ECO:0000256" key="1">
    <source>
        <dbReference type="SAM" id="SignalP"/>
    </source>
</evidence>